<evidence type="ECO:0000313" key="3">
    <source>
        <dbReference type="EMBL" id="TEB08529.1"/>
    </source>
</evidence>
<dbReference type="Pfam" id="PF08841">
    <property type="entry name" value="DDR"/>
    <property type="match status" value="1"/>
</dbReference>
<dbReference type="InterPro" id="IPR040916">
    <property type="entry name" value="DDR_swiveling"/>
</dbReference>
<proteinExistence type="predicted"/>
<dbReference type="Gene3D" id="2.40.50.140">
    <property type="entry name" value="Nucleic acid-binding proteins"/>
    <property type="match status" value="1"/>
</dbReference>
<dbReference type="Gene3D" id="3.30.420.40">
    <property type="match status" value="2"/>
</dbReference>
<keyword evidence="4" id="KW-1185">Reference proteome</keyword>
<feature type="domain" description="DD-reactivating factor swiveling" evidence="2">
    <location>
        <begin position="91"/>
        <end position="253"/>
    </location>
</feature>
<reference evidence="3 4" key="1">
    <citation type="journal article" date="2018" name="Environ. Microbiol.">
        <title>Novel energy conservation strategies and behaviour of Pelotomaculum schinkii driving syntrophic propionate catabolism.</title>
        <authorList>
            <person name="Hidalgo-Ahumada C.A.P."/>
            <person name="Nobu M.K."/>
            <person name="Narihiro T."/>
            <person name="Tamaki H."/>
            <person name="Liu W.T."/>
            <person name="Kamagata Y."/>
            <person name="Stams A.J.M."/>
            <person name="Imachi H."/>
            <person name="Sousa D.Z."/>
        </authorList>
    </citation>
    <scope>NUCLEOTIDE SEQUENCE [LARGE SCALE GENOMIC DNA]</scope>
    <source>
        <strain evidence="3 4">HH</strain>
    </source>
</reference>
<protein>
    <submittedName>
        <fullName evidence="3">Diol dehydratase-reactivating factor alpha subunit</fullName>
    </submittedName>
</protein>
<dbReference type="AlphaFoldDB" id="A0A4Y7RIH0"/>
<dbReference type="InterPro" id="IPR030994">
    <property type="entry name" value="DDR_dom"/>
</dbReference>
<dbReference type="InterPro" id="IPR009191">
    <property type="entry name" value="DDRA"/>
</dbReference>
<dbReference type="Gene3D" id="3.90.470.30">
    <property type="match status" value="1"/>
</dbReference>
<organism evidence="3 4">
    <name type="scientific">Pelotomaculum schinkii</name>
    <dbReference type="NCBI Taxonomy" id="78350"/>
    <lineage>
        <taxon>Bacteria</taxon>
        <taxon>Bacillati</taxon>
        <taxon>Bacillota</taxon>
        <taxon>Clostridia</taxon>
        <taxon>Eubacteriales</taxon>
        <taxon>Desulfotomaculaceae</taxon>
        <taxon>Pelotomaculum</taxon>
    </lineage>
</organism>
<comment type="caution">
    <text evidence="3">The sequence shown here is derived from an EMBL/GenBank/DDBJ whole genome shotgun (WGS) entry which is preliminary data.</text>
</comment>
<dbReference type="NCBIfam" id="TIGR04491">
    <property type="entry name" value="reactive_PduG"/>
    <property type="match status" value="1"/>
</dbReference>
<dbReference type="EMBL" id="QFGA01000001">
    <property type="protein sequence ID" value="TEB08529.1"/>
    <property type="molecule type" value="Genomic_DNA"/>
</dbReference>
<name>A0A4Y7RIH0_9FIRM</name>
<dbReference type="SUPFAM" id="SSF82317">
    <property type="entry name" value="Swiveling domain of dehydratase reactivase alpha subunit"/>
    <property type="match status" value="1"/>
</dbReference>
<dbReference type="InterPro" id="IPR043129">
    <property type="entry name" value="ATPase_NBD"/>
</dbReference>
<evidence type="ECO:0000259" key="2">
    <source>
        <dbReference type="Pfam" id="PF18427"/>
    </source>
</evidence>
<dbReference type="RefSeq" id="WP_190240105.1">
    <property type="nucleotide sequence ID" value="NZ_QFGA01000001.1"/>
</dbReference>
<dbReference type="InterPro" id="IPR028975">
    <property type="entry name" value="DDRA_swiveling_dom_sf"/>
</dbReference>
<dbReference type="Gene3D" id="3.50.30.70">
    <property type="entry name" value="Swiveling domain of dehydratase reactivase alpha subunit"/>
    <property type="match status" value="1"/>
</dbReference>
<dbReference type="Pfam" id="PF18427">
    <property type="entry name" value="DDR_swiveling"/>
    <property type="match status" value="1"/>
</dbReference>
<dbReference type="Proteomes" id="UP000298324">
    <property type="component" value="Unassembled WGS sequence"/>
</dbReference>
<gene>
    <name evidence="3" type="primary">ddrA</name>
    <name evidence="3" type="ORF">Psch_02093</name>
</gene>
<feature type="domain" description="Diol dehydratase reactivase ATPase-like" evidence="1">
    <location>
        <begin position="274"/>
        <end position="603"/>
    </location>
</feature>
<dbReference type="InterPro" id="IPR012340">
    <property type="entry name" value="NA-bd_OB-fold"/>
</dbReference>
<accession>A0A4Y7RIH0</accession>
<sequence length="617" mass="66382">MVVVGVDIGNDSTEACIGRLDANAIEFLSSSCTETTGIKGTCQNVNGIKKALELALKECNLNIENIDVICINEATPVIADLAMSTVTETIITESAMIGHNPLTPGGFGLGIGTTIEITNIITKGEIGKKYIPVVPKSVDFESTAKIINQAFEMGIQIEGAIIQRDEAVLVNNRLIRKIPIVDEVQHVEMVPLDMLAAVEVAGEGQVIRTLCNPYGLATIFKLNAEKTAMVAPMAVSLIGNRSAVVIKTPEGSIKERRIPAGKIKIFGDTSSVEIDVNEGADSIMQMLGHFEEIADVVGEPGTNVGGMLWRVKQTMQEVSGQPFKLIKIKDILAVDTSIPEKIKGGLAGEYTLNKAVALGAMVWTNKSLITEVAQKLTEETGKKVFIEGIEVVMAQMGARTTPGVQLPMALIDIGAGSTDVAWVDSLGECKKYVHLAGAGDMVTMMINSELQLNDLDLAEKVKKFPAAKVESMYHVRLEDGTIKFFSEPLPPSIFGKVVIFDQKHMEPIESVSSLEKVKLVRQTAKKRVFIANVIRGLTIVAPGQNLHTVRSAVLVGGSSLDFETPLMISETLLRRFGIVCGSANVRGKEGPRNAVATGLVLSYFSRRTDGNVKKQEV</sequence>
<evidence type="ECO:0000313" key="4">
    <source>
        <dbReference type="Proteomes" id="UP000298324"/>
    </source>
</evidence>
<evidence type="ECO:0000259" key="1">
    <source>
        <dbReference type="Pfam" id="PF08841"/>
    </source>
</evidence>
<dbReference type="SUPFAM" id="SSF53067">
    <property type="entry name" value="Actin-like ATPase domain"/>
    <property type="match status" value="2"/>
</dbReference>